<reference evidence="1" key="1">
    <citation type="journal article" date="2011" name="Chem. Biol.">
        <title>Identification and characterization of the lysobactin biosynthetic gene cluster reveals mechanistic insights into an unusual termination module architecture.</title>
        <authorList>
            <person name="Hou J."/>
            <person name="Robbel L."/>
            <person name="Marahiel M.A."/>
        </authorList>
    </citation>
    <scope>NUCLEOTIDE SEQUENCE</scope>
    <source>
        <strain evidence="1">ATCC 53042</strain>
    </source>
</reference>
<organism evidence="1">
    <name type="scientific">Lysobacter sp. ATCC 53042</name>
    <dbReference type="NCBI Taxonomy" id="324869"/>
    <lineage>
        <taxon>Bacteria</taxon>
        <taxon>Pseudomonadati</taxon>
        <taxon>Pseudomonadota</taxon>
        <taxon>Gammaproteobacteria</taxon>
        <taxon>Lysobacterales</taxon>
        <taxon>Lysobacteraceae</taxon>
        <taxon>Lysobacter</taxon>
    </lineage>
</organism>
<dbReference type="EMBL" id="JF412274">
    <property type="protein sequence ID" value="AEH59091.1"/>
    <property type="molecule type" value="Genomic_DNA"/>
</dbReference>
<name>F8TUH9_9GAMM</name>
<evidence type="ECO:0000313" key="1">
    <source>
        <dbReference type="EMBL" id="AEH59091.1"/>
    </source>
</evidence>
<sequence>MADPAPRPKHCAGERLRRAARNRTETYIHDAAHSSSAPRCAHGNLDTLRAGMLQALRIVGCMVRPRQ</sequence>
<proteinExistence type="predicted"/>
<accession>F8TUH9</accession>
<dbReference type="AlphaFoldDB" id="F8TUH9"/>
<protein>
    <submittedName>
        <fullName evidence="1">Uncharacterized protein</fullName>
    </submittedName>
</protein>